<sequence length="271" mass="29322">MTARAAIIIPHKDDQDRLSRCLAALNVPEGVDVVVVDNGSRDPVDVGNARLIVETEPGAAAARNRGVAETDAPLLLFLDADCLPSPDWVRIALTCGPGPVGGAVEVFHETPRPLSGAQAFEQVFAFDNARYIASDGFSVTANMVVPRAVFDAVGPFRGGLSEDKDWGLRARASGLPVTYRADLKVMHPSRGDWAALARKWRRLMSEARELHRARGGRALAWSLRALAMPISALVQAPRVLSESGLSAPEKLRALGTLIRLRCARMIWMMRG</sequence>
<accession>A0A1H3IZQ5</accession>
<reference evidence="6" key="1">
    <citation type="submission" date="2016-10" db="EMBL/GenBank/DDBJ databases">
        <authorList>
            <person name="Varghese N."/>
            <person name="Submissions S."/>
        </authorList>
    </citation>
    <scope>NUCLEOTIDE SEQUENCE [LARGE SCALE GENOMIC DNA]</scope>
    <source>
        <strain evidence="6">DSM 100420</strain>
    </source>
</reference>
<dbReference type="Pfam" id="PF00535">
    <property type="entry name" value="Glycos_transf_2"/>
    <property type="match status" value="1"/>
</dbReference>
<dbReference type="Gene3D" id="3.90.550.10">
    <property type="entry name" value="Spore Coat Polysaccharide Biosynthesis Protein SpsA, Chain A"/>
    <property type="match status" value="1"/>
</dbReference>
<keyword evidence="6" id="KW-1185">Reference proteome</keyword>
<organism evidence="5 6">
    <name type="scientific">Jannaschia faecimaris</name>
    <dbReference type="NCBI Taxonomy" id="1244108"/>
    <lineage>
        <taxon>Bacteria</taxon>
        <taxon>Pseudomonadati</taxon>
        <taxon>Pseudomonadota</taxon>
        <taxon>Alphaproteobacteria</taxon>
        <taxon>Rhodobacterales</taxon>
        <taxon>Roseobacteraceae</taxon>
        <taxon>Jannaschia</taxon>
    </lineage>
</organism>
<evidence type="ECO:0000256" key="1">
    <source>
        <dbReference type="ARBA" id="ARBA00006739"/>
    </source>
</evidence>
<evidence type="ECO:0000259" key="4">
    <source>
        <dbReference type="Pfam" id="PF00535"/>
    </source>
</evidence>
<dbReference type="RefSeq" id="WP_092640823.1">
    <property type="nucleotide sequence ID" value="NZ_FNPX01000001.1"/>
</dbReference>
<gene>
    <name evidence="5" type="ORF">SAMN05444004_101161</name>
</gene>
<evidence type="ECO:0000256" key="3">
    <source>
        <dbReference type="ARBA" id="ARBA00022679"/>
    </source>
</evidence>
<dbReference type="GO" id="GO:0016757">
    <property type="term" value="F:glycosyltransferase activity"/>
    <property type="evidence" value="ECO:0007669"/>
    <property type="project" value="UniProtKB-KW"/>
</dbReference>
<dbReference type="STRING" id="1244108.SAMN05444004_101161"/>
<comment type="similarity">
    <text evidence="1">Belongs to the glycosyltransferase 2 family.</text>
</comment>
<dbReference type="Proteomes" id="UP000198914">
    <property type="component" value="Unassembled WGS sequence"/>
</dbReference>
<keyword evidence="3 5" id="KW-0808">Transferase</keyword>
<evidence type="ECO:0000256" key="2">
    <source>
        <dbReference type="ARBA" id="ARBA00022676"/>
    </source>
</evidence>
<evidence type="ECO:0000313" key="6">
    <source>
        <dbReference type="Proteomes" id="UP000198914"/>
    </source>
</evidence>
<dbReference type="AlphaFoldDB" id="A0A1H3IZQ5"/>
<proteinExistence type="inferred from homology"/>
<feature type="domain" description="Glycosyltransferase 2-like" evidence="4">
    <location>
        <begin position="7"/>
        <end position="90"/>
    </location>
</feature>
<name>A0A1H3IZQ5_9RHOB</name>
<dbReference type="EMBL" id="FNPX01000001">
    <property type="protein sequence ID" value="SDY33190.1"/>
    <property type="molecule type" value="Genomic_DNA"/>
</dbReference>
<protein>
    <submittedName>
        <fullName evidence="5">Glycosyltransferase, GT2 family</fullName>
    </submittedName>
</protein>
<dbReference type="SUPFAM" id="SSF53448">
    <property type="entry name" value="Nucleotide-diphospho-sugar transferases"/>
    <property type="match status" value="1"/>
</dbReference>
<dbReference type="PANTHER" id="PTHR43179:SF12">
    <property type="entry name" value="GALACTOFURANOSYLTRANSFERASE GLFT2"/>
    <property type="match status" value="1"/>
</dbReference>
<keyword evidence="2" id="KW-0328">Glycosyltransferase</keyword>
<dbReference type="InterPro" id="IPR029044">
    <property type="entry name" value="Nucleotide-diphossugar_trans"/>
</dbReference>
<evidence type="ECO:0000313" key="5">
    <source>
        <dbReference type="EMBL" id="SDY33190.1"/>
    </source>
</evidence>
<dbReference type="InterPro" id="IPR001173">
    <property type="entry name" value="Glyco_trans_2-like"/>
</dbReference>
<dbReference type="PANTHER" id="PTHR43179">
    <property type="entry name" value="RHAMNOSYLTRANSFERASE WBBL"/>
    <property type="match status" value="1"/>
</dbReference>
<dbReference type="OrthoDB" id="6653642at2"/>